<dbReference type="Gene3D" id="3.30.470.20">
    <property type="entry name" value="ATP-grasp fold, B domain"/>
    <property type="match status" value="1"/>
</dbReference>
<dbReference type="SUPFAM" id="SSF51735">
    <property type="entry name" value="NAD(P)-binding Rossmann-fold domains"/>
    <property type="match status" value="1"/>
</dbReference>
<evidence type="ECO:0000256" key="5">
    <source>
        <dbReference type="ARBA" id="ARBA00022840"/>
    </source>
</evidence>
<dbReference type="GO" id="GO:0005524">
    <property type="term" value="F:ATP binding"/>
    <property type="evidence" value="ECO:0007669"/>
    <property type="project" value="UniProtKB-KW"/>
</dbReference>
<organism evidence="7 8">
    <name type="scientific">Natronorubrum sediminis</name>
    <dbReference type="NCBI Taxonomy" id="640943"/>
    <lineage>
        <taxon>Archaea</taxon>
        <taxon>Methanobacteriati</taxon>
        <taxon>Methanobacteriota</taxon>
        <taxon>Stenosarchaea group</taxon>
        <taxon>Halobacteria</taxon>
        <taxon>Halobacteriales</taxon>
        <taxon>Natrialbaceae</taxon>
        <taxon>Natronorubrum</taxon>
    </lineage>
</organism>
<dbReference type="InterPro" id="IPR043938">
    <property type="entry name" value="Ligase_CoA_dom"/>
</dbReference>
<dbReference type="Pfam" id="PF13380">
    <property type="entry name" value="CoA_binding_2"/>
    <property type="match status" value="1"/>
</dbReference>
<dbReference type="PANTHER" id="PTHR43334:SF1">
    <property type="entry name" value="3-HYDROXYPROPIONATE--COA LIGASE [ADP-FORMING]"/>
    <property type="match status" value="1"/>
</dbReference>
<reference evidence="8" key="1">
    <citation type="submission" date="2016-10" db="EMBL/GenBank/DDBJ databases">
        <authorList>
            <person name="Varghese N."/>
            <person name="Submissions S."/>
        </authorList>
    </citation>
    <scope>NUCLEOTIDE SEQUENCE [LARGE SCALE GENOMIC DNA]</scope>
    <source>
        <strain evidence="8">CGMCC 1.8981</strain>
    </source>
</reference>
<dbReference type="Proteomes" id="UP000199112">
    <property type="component" value="Unassembled WGS sequence"/>
</dbReference>
<dbReference type="Gene3D" id="3.40.50.261">
    <property type="entry name" value="Succinyl-CoA synthetase domains"/>
    <property type="match status" value="2"/>
</dbReference>
<proteinExistence type="predicted"/>
<evidence type="ECO:0000313" key="7">
    <source>
        <dbReference type="EMBL" id="SEH11089.1"/>
    </source>
</evidence>
<comment type="catalytic activity">
    <reaction evidence="1">
        <text>acetate + ATP + CoA = acetyl-CoA + ADP + phosphate</text>
        <dbReference type="Rhea" id="RHEA:15081"/>
        <dbReference type="ChEBI" id="CHEBI:30089"/>
        <dbReference type="ChEBI" id="CHEBI:30616"/>
        <dbReference type="ChEBI" id="CHEBI:43474"/>
        <dbReference type="ChEBI" id="CHEBI:57287"/>
        <dbReference type="ChEBI" id="CHEBI:57288"/>
        <dbReference type="ChEBI" id="CHEBI:456216"/>
        <dbReference type="EC" id="6.2.1.13"/>
    </reaction>
</comment>
<keyword evidence="7" id="KW-0808">Transferase</keyword>
<dbReference type="AlphaFoldDB" id="A0A1H6FJQ2"/>
<dbReference type="InterPro" id="IPR003781">
    <property type="entry name" value="CoA-bd"/>
</dbReference>
<dbReference type="PANTHER" id="PTHR43334">
    <property type="entry name" value="ACETATE--COA LIGASE [ADP-FORMING]"/>
    <property type="match status" value="1"/>
</dbReference>
<dbReference type="FunFam" id="3.30.1490.20:FF:000020">
    <property type="entry name" value="Protein lysine acetyltransferase"/>
    <property type="match status" value="1"/>
</dbReference>
<dbReference type="Pfam" id="PF13607">
    <property type="entry name" value="Succ_CoA_lig"/>
    <property type="match status" value="1"/>
</dbReference>
<dbReference type="EC" id="6.2.1.13" evidence="2"/>
<dbReference type="SMART" id="SM00881">
    <property type="entry name" value="CoA_binding"/>
    <property type="match status" value="1"/>
</dbReference>
<gene>
    <name evidence="7" type="ORF">SAMN04487967_0190</name>
</gene>
<dbReference type="SUPFAM" id="SSF52210">
    <property type="entry name" value="Succinyl-CoA synthetase domains"/>
    <property type="match status" value="2"/>
</dbReference>
<keyword evidence="8" id="KW-1185">Reference proteome</keyword>
<dbReference type="Pfam" id="PF19045">
    <property type="entry name" value="Ligase_CoA_2"/>
    <property type="match status" value="1"/>
</dbReference>
<dbReference type="Gene3D" id="3.30.1490.20">
    <property type="entry name" value="ATP-grasp fold, A domain"/>
    <property type="match status" value="1"/>
</dbReference>
<dbReference type="SUPFAM" id="SSF56059">
    <property type="entry name" value="Glutathione synthetase ATP-binding domain-like"/>
    <property type="match status" value="1"/>
</dbReference>
<dbReference type="Pfam" id="PF13549">
    <property type="entry name" value="ATP-grasp_5"/>
    <property type="match status" value="1"/>
</dbReference>
<dbReference type="RefSeq" id="WP_090503766.1">
    <property type="nucleotide sequence ID" value="NZ_FNWL01000001.1"/>
</dbReference>
<evidence type="ECO:0000256" key="4">
    <source>
        <dbReference type="ARBA" id="ARBA00022741"/>
    </source>
</evidence>
<keyword evidence="3" id="KW-0436">Ligase</keyword>
<dbReference type="InterPro" id="IPR051538">
    <property type="entry name" value="Acyl-CoA_Synth/Transferase"/>
</dbReference>
<dbReference type="EMBL" id="FNWL01000001">
    <property type="protein sequence ID" value="SEH11089.1"/>
    <property type="molecule type" value="Genomic_DNA"/>
</dbReference>
<name>A0A1H6FJQ2_9EURY</name>
<evidence type="ECO:0000256" key="2">
    <source>
        <dbReference type="ARBA" id="ARBA00012957"/>
    </source>
</evidence>
<evidence type="ECO:0000256" key="3">
    <source>
        <dbReference type="ARBA" id="ARBA00022598"/>
    </source>
</evidence>
<dbReference type="GO" id="GO:0043758">
    <property type="term" value="F:acetate-CoA ligase (ADP-forming) activity"/>
    <property type="evidence" value="ECO:0007669"/>
    <property type="project" value="UniProtKB-EC"/>
</dbReference>
<accession>A0A1H6FJQ2</accession>
<dbReference type="InterPro" id="IPR032875">
    <property type="entry name" value="Succ_CoA_lig_flav_dom"/>
</dbReference>
<evidence type="ECO:0000256" key="1">
    <source>
        <dbReference type="ARBA" id="ARBA00001619"/>
    </source>
</evidence>
<keyword evidence="5" id="KW-0067">ATP-binding</keyword>
<protein>
    <recommendedName>
        <fullName evidence="2">acetate--CoA ligase (ADP-forming)</fullName>
        <ecNumber evidence="2">6.2.1.13</ecNumber>
    </recommendedName>
</protein>
<dbReference type="InterPro" id="IPR016102">
    <property type="entry name" value="Succinyl-CoA_synth-like"/>
</dbReference>
<dbReference type="Gene3D" id="3.40.50.720">
    <property type="entry name" value="NAD(P)-binding Rossmann-like Domain"/>
    <property type="match status" value="1"/>
</dbReference>
<evidence type="ECO:0000259" key="6">
    <source>
        <dbReference type="SMART" id="SM00881"/>
    </source>
</evidence>
<dbReference type="InterPro" id="IPR036291">
    <property type="entry name" value="NAD(P)-bd_dom_sf"/>
</dbReference>
<evidence type="ECO:0000313" key="8">
    <source>
        <dbReference type="Proteomes" id="UP000199112"/>
    </source>
</evidence>
<dbReference type="OrthoDB" id="18103at2157"/>
<dbReference type="GO" id="GO:0016740">
    <property type="term" value="F:transferase activity"/>
    <property type="evidence" value="ECO:0007669"/>
    <property type="project" value="UniProtKB-KW"/>
</dbReference>
<sequence length="703" mass="74885">MGRLSALFDPESVGVVGATDREGSVGRAILENLQETYDGEIVPVNPSREQVLGLECYSNATAAPAIDLAVLVVPPDVVLEVLDDLGETDTRAVVVVTAGFAESGEKGARREQRLRERAERYDLEIVGPNSLGVMSTVNGLNATFGPDSPREGAISFLSQSGAFVTAVLEWADEQRIGFQHVVSLGNKADLDETDFLREWGDDPGTDVIIGYLEGIDDGTAFLETARAVTEDTPIVLVKAGRTDAGAQAASSHTGAIAGSERAYETGLEQAGVIRAHSVQELFDFARALSGLPEPDTDGVAVVTNAGGPGVLATDAVGDSRLEMASLSAQTTDGLAEVLPDEATRYNPVDVIGDADADRFGDALETVLEDDAVGAAIVVSAPTAVLGYDRLAETIIEKHEDSGKPIVTCLMGGERARAAEQVLRGFGVPNFFDPTRAVAGLEALTRYREIRERTIDEPTTFDVDRERARAVLARAKRYSDNRLGVESMKLLEAYGIPTPAGEVVSDPERASEVARAIEGDVVMKIVSPDVSHKSDIGGVRVGVSDEEVASAYEDIVARVRTYQPDSTILGVQIQELVEMEDSTETIVGMNRDPQFGPLVVFGLGGIFVETLEDTAVRVAPIGESEARDMIDEIQASPLLRGARGREPAHIDAITETIQRLSQLVVDFPSILELDVNPLVVAPEGVQAIDLSLTVDTDRLEGDEP</sequence>
<dbReference type="InterPro" id="IPR013815">
    <property type="entry name" value="ATP_grasp_subdomain_1"/>
</dbReference>
<feature type="domain" description="CoA-binding" evidence="6">
    <location>
        <begin position="7"/>
        <end position="100"/>
    </location>
</feature>
<keyword evidence="4" id="KW-0547">Nucleotide-binding</keyword>